<keyword evidence="4 9" id="KW-0812">Transmembrane</keyword>
<dbReference type="EMBL" id="LVYV01000012">
    <property type="protein sequence ID" value="KZD23025.1"/>
    <property type="molecule type" value="Genomic_DNA"/>
</dbReference>
<dbReference type="GO" id="GO:0005886">
    <property type="term" value="C:plasma membrane"/>
    <property type="evidence" value="ECO:0007669"/>
    <property type="project" value="UniProtKB-SubCell"/>
</dbReference>
<dbReference type="STRING" id="943830.A4A58_06365"/>
<keyword evidence="12" id="KW-1185">Reference proteome</keyword>
<feature type="transmembrane region" description="Helical" evidence="9">
    <location>
        <begin position="134"/>
        <end position="156"/>
    </location>
</feature>
<feature type="transmembrane region" description="Helical" evidence="9">
    <location>
        <begin position="262"/>
        <end position="280"/>
    </location>
</feature>
<dbReference type="RefSeq" id="WP_068732997.1">
    <property type="nucleotide sequence ID" value="NZ_CP050292.1"/>
</dbReference>
<evidence type="ECO:0000256" key="1">
    <source>
        <dbReference type="ARBA" id="ARBA00004651"/>
    </source>
</evidence>
<evidence type="ECO:0000256" key="4">
    <source>
        <dbReference type="ARBA" id="ARBA00022692"/>
    </source>
</evidence>
<name>A0A163Z8D9_9BRAD</name>
<evidence type="ECO:0000256" key="7">
    <source>
        <dbReference type="ARBA" id="ARBA00023136"/>
    </source>
</evidence>
<feature type="transmembrane region" description="Helical" evidence="9">
    <location>
        <begin position="91"/>
        <end position="114"/>
    </location>
</feature>
<dbReference type="KEGG" id="trb:HB776_27840"/>
<evidence type="ECO:0000313" key="12">
    <source>
        <dbReference type="Proteomes" id="UP000076574"/>
    </source>
</evidence>
<dbReference type="GO" id="GO:0006865">
    <property type="term" value="P:amino acid transport"/>
    <property type="evidence" value="ECO:0007669"/>
    <property type="project" value="UniProtKB-KW"/>
</dbReference>
<feature type="transmembrane region" description="Helical" evidence="9">
    <location>
        <begin position="60"/>
        <end position="84"/>
    </location>
</feature>
<evidence type="ECO:0000256" key="8">
    <source>
        <dbReference type="ARBA" id="ARBA00037998"/>
    </source>
</evidence>
<feature type="transmembrane region" description="Helical" evidence="9">
    <location>
        <begin position="6"/>
        <end position="26"/>
    </location>
</feature>
<proteinExistence type="inferred from homology"/>
<keyword evidence="3" id="KW-1003">Cell membrane</keyword>
<evidence type="ECO:0000256" key="9">
    <source>
        <dbReference type="SAM" id="Phobius"/>
    </source>
</evidence>
<keyword evidence="6 9" id="KW-1133">Transmembrane helix</keyword>
<evidence type="ECO:0000256" key="3">
    <source>
        <dbReference type="ARBA" id="ARBA00022475"/>
    </source>
</evidence>
<reference evidence="10 12" key="1">
    <citation type="submission" date="2016-03" db="EMBL/GenBank/DDBJ databases">
        <title>Microsymbionts genomes from the relict species Vavilovia formosa (Stev.) Fed.</title>
        <authorList>
            <person name="Kopat V."/>
            <person name="Chirak E."/>
            <person name="Kimeklis A."/>
            <person name="Andronov E."/>
        </authorList>
    </citation>
    <scope>NUCLEOTIDE SEQUENCE [LARGE SCALE GENOMIC DNA]</scope>
    <source>
        <strain evidence="10 12">Vaf07</strain>
    </source>
</reference>
<dbReference type="PANTHER" id="PTHR11795:SF445">
    <property type="entry name" value="AMINO ACID ABC TRANSPORTER PERMEASE PROTEIN"/>
    <property type="match status" value="1"/>
</dbReference>
<dbReference type="Pfam" id="PF02653">
    <property type="entry name" value="BPD_transp_2"/>
    <property type="match status" value="1"/>
</dbReference>
<evidence type="ECO:0000256" key="2">
    <source>
        <dbReference type="ARBA" id="ARBA00022448"/>
    </source>
</evidence>
<gene>
    <name evidence="10" type="ORF">A4A58_06365</name>
    <name evidence="11" type="ORF">HB776_27840</name>
</gene>
<evidence type="ECO:0000313" key="11">
    <source>
        <dbReference type="EMBL" id="QND74591.1"/>
    </source>
</evidence>
<sequence>MGQLVVNGLALGSIYALVALGLLLIFNTVQIVNFAQGQLLMLGAFIGISGAVTHELPMALAWASTMLAMALIGIVFMVLVYFPLRGRPPFLVILTTIAMGIVLENIALIVWGPLPVSLPSPVRGPPLRFAGVVISMHQLFIFCTLAVILLLQYLMLTRTRFGILMQATAQDLHTARLVGIPVNRTIAVAFAFGAILSGIAGLLVAPIFLAEPTMGGSLGLKGFVVSVIGGFGNLPGAVIGGLFLGLIETFGARYISSNFRDAYAFIVMIAVLVAWPRGLFGEKSSEKV</sequence>
<evidence type="ECO:0000313" key="10">
    <source>
        <dbReference type="EMBL" id="KZD23025.1"/>
    </source>
</evidence>
<reference evidence="13" key="2">
    <citation type="journal article" date="2020" name="Mol. Plant Microbe">
        <title>Rhizobial microsymbionts of the narrowly endemic Oxytropis species growing in Kamchatka are characterized by significant genetic diversity and possess a set of genes that are associated with T3SS and T6SS secretion systems and can affect the development of symbiosis.</title>
        <authorList>
            <person name="Safronova V."/>
            <person name="Guro P."/>
            <person name="Sazanova A."/>
            <person name="Kuznetsova I."/>
            <person name="Belimov A."/>
            <person name="Yakubov V."/>
            <person name="Chirak E."/>
            <person name="Afonin A."/>
            <person name="Gogolev Y."/>
            <person name="Andronov E."/>
            <person name="Tikhonovich I."/>
        </authorList>
    </citation>
    <scope>NUCLEOTIDE SEQUENCE [LARGE SCALE GENOMIC DNA]</scope>
    <source>
        <strain evidence="13">581</strain>
    </source>
</reference>
<dbReference type="Proteomes" id="UP000515291">
    <property type="component" value="Chromosome"/>
</dbReference>
<dbReference type="OrthoDB" id="9779023at2"/>
<comment type="similarity">
    <text evidence="8">Belongs to the binding-protein-dependent transport system permease family. LivHM subfamily.</text>
</comment>
<dbReference type="InterPro" id="IPR052157">
    <property type="entry name" value="BCAA_transport_permease"/>
</dbReference>
<keyword evidence="2" id="KW-0813">Transport</keyword>
<evidence type="ECO:0000256" key="6">
    <source>
        <dbReference type="ARBA" id="ARBA00022989"/>
    </source>
</evidence>
<dbReference type="InterPro" id="IPR001851">
    <property type="entry name" value="ABC_transp_permease"/>
</dbReference>
<dbReference type="CDD" id="cd06582">
    <property type="entry name" value="TM_PBP1_LivH_like"/>
    <property type="match status" value="1"/>
</dbReference>
<comment type="subcellular location">
    <subcellularLocation>
        <location evidence="1">Cell membrane</location>
        <topology evidence="1">Multi-pass membrane protein</topology>
    </subcellularLocation>
</comment>
<organism evidence="10 12">
    <name type="scientific">Tardiphaga robiniae</name>
    <dbReference type="NCBI Taxonomy" id="943830"/>
    <lineage>
        <taxon>Bacteria</taxon>
        <taxon>Pseudomonadati</taxon>
        <taxon>Pseudomonadota</taxon>
        <taxon>Alphaproteobacteria</taxon>
        <taxon>Hyphomicrobiales</taxon>
        <taxon>Nitrobacteraceae</taxon>
        <taxon>Tardiphaga</taxon>
    </lineage>
</organism>
<reference evidence="11" key="3">
    <citation type="journal article" date="2020" name="Mol. Plant Microbe Interact.">
        <title>Complete genome sequences of four natural Pseudomonas isolates that catabolize a wide range of aromatic compounds relevant to lignin valorization.</title>
        <authorList>
            <person name="Hatmaker E.A."/>
            <person name="Presle G."/>
            <person name="Cannon O."/>
            <person name="Guss A.M."/>
            <person name="Elkins J.G."/>
        </authorList>
    </citation>
    <scope>NUCLEOTIDE SEQUENCE</scope>
    <source>
        <strain evidence="11">581</strain>
    </source>
</reference>
<accession>A0A163Z8D9</accession>
<keyword evidence="7 9" id="KW-0472">Membrane</keyword>
<feature type="transmembrane region" description="Helical" evidence="9">
    <location>
        <begin position="186"/>
        <end position="210"/>
    </location>
</feature>
<protein>
    <submittedName>
        <fullName evidence="11">Branched-chain amino acid ABC transporter permease</fullName>
    </submittedName>
</protein>
<dbReference type="Proteomes" id="UP000076574">
    <property type="component" value="Unassembled WGS sequence"/>
</dbReference>
<dbReference type="GO" id="GO:0022857">
    <property type="term" value="F:transmembrane transporter activity"/>
    <property type="evidence" value="ECO:0007669"/>
    <property type="project" value="InterPro"/>
</dbReference>
<keyword evidence="5" id="KW-0029">Amino-acid transport</keyword>
<feature type="transmembrane region" description="Helical" evidence="9">
    <location>
        <begin position="222"/>
        <end position="250"/>
    </location>
</feature>
<dbReference type="AlphaFoldDB" id="A0A163Z8D9"/>
<dbReference type="PANTHER" id="PTHR11795">
    <property type="entry name" value="BRANCHED-CHAIN AMINO ACID TRANSPORT SYSTEM PERMEASE PROTEIN LIVH"/>
    <property type="match status" value="1"/>
</dbReference>
<feature type="transmembrane region" description="Helical" evidence="9">
    <location>
        <begin position="38"/>
        <end position="54"/>
    </location>
</feature>
<evidence type="ECO:0000313" key="13">
    <source>
        <dbReference type="Proteomes" id="UP000515291"/>
    </source>
</evidence>
<dbReference type="EMBL" id="CP050292">
    <property type="protein sequence ID" value="QND74591.1"/>
    <property type="molecule type" value="Genomic_DNA"/>
</dbReference>
<evidence type="ECO:0000256" key="5">
    <source>
        <dbReference type="ARBA" id="ARBA00022970"/>
    </source>
</evidence>